<gene>
    <name evidence="3" type="ORF">Poly21_04780</name>
</gene>
<dbReference type="RefSeq" id="WP_302117282.1">
    <property type="nucleotide sequence ID" value="NZ_SJPU01000001.1"/>
</dbReference>
<evidence type="ECO:0000256" key="2">
    <source>
        <dbReference type="SAM" id="SignalP"/>
    </source>
</evidence>
<protein>
    <recommendedName>
        <fullName evidence="5">Secreted protein</fullName>
    </recommendedName>
</protein>
<dbReference type="EMBL" id="SJPU01000001">
    <property type="protein sequence ID" value="TWU18316.1"/>
    <property type="molecule type" value="Genomic_DNA"/>
</dbReference>
<feature type="chain" id="PRO_5022815693" description="Secreted protein" evidence="2">
    <location>
        <begin position="26"/>
        <end position="56"/>
    </location>
</feature>
<dbReference type="Proteomes" id="UP000319908">
    <property type="component" value="Unassembled WGS sequence"/>
</dbReference>
<evidence type="ECO:0000313" key="4">
    <source>
        <dbReference type="Proteomes" id="UP000319908"/>
    </source>
</evidence>
<feature type="region of interest" description="Disordered" evidence="1">
    <location>
        <begin position="30"/>
        <end position="56"/>
    </location>
</feature>
<feature type="signal peptide" evidence="2">
    <location>
        <begin position="1"/>
        <end position="25"/>
    </location>
</feature>
<organism evidence="3 4">
    <name type="scientific">Allorhodopirellula heiligendammensis</name>
    <dbReference type="NCBI Taxonomy" id="2714739"/>
    <lineage>
        <taxon>Bacteria</taxon>
        <taxon>Pseudomonadati</taxon>
        <taxon>Planctomycetota</taxon>
        <taxon>Planctomycetia</taxon>
        <taxon>Pirellulales</taxon>
        <taxon>Pirellulaceae</taxon>
        <taxon>Allorhodopirellula</taxon>
    </lineage>
</organism>
<name>A0A5C6C469_9BACT</name>
<reference evidence="3 4" key="1">
    <citation type="journal article" date="2020" name="Antonie Van Leeuwenhoek">
        <title>Rhodopirellula heiligendammensis sp. nov., Rhodopirellula pilleata sp. nov., and Rhodopirellula solitaria sp. nov. isolated from natural or artificial marine surfaces in Northern Germany and California, USA, and emended description of the genus Rhodopirellula.</title>
        <authorList>
            <person name="Kallscheuer N."/>
            <person name="Wiegand S."/>
            <person name="Jogler M."/>
            <person name="Boedeker C."/>
            <person name="Peeters S.H."/>
            <person name="Rast P."/>
            <person name="Heuer A."/>
            <person name="Jetten M.S.M."/>
            <person name="Rohde M."/>
            <person name="Jogler C."/>
        </authorList>
    </citation>
    <scope>NUCLEOTIDE SEQUENCE [LARGE SCALE GENOMIC DNA]</scope>
    <source>
        <strain evidence="3 4">Poly21</strain>
    </source>
</reference>
<dbReference type="AlphaFoldDB" id="A0A5C6C469"/>
<proteinExistence type="predicted"/>
<sequence>MRSLQVKYKMCLLLVVMGCSMQCGCGGPPPPPPIDAAMEAESQKHDEEVREQESGM</sequence>
<feature type="compositionally biased region" description="Basic and acidic residues" evidence="1">
    <location>
        <begin position="41"/>
        <end position="56"/>
    </location>
</feature>
<comment type="caution">
    <text evidence="3">The sequence shown here is derived from an EMBL/GenBank/DDBJ whole genome shotgun (WGS) entry which is preliminary data.</text>
</comment>
<evidence type="ECO:0008006" key="5">
    <source>
        <dbReference type="Google" id="ProtNLM"/>
    </source>
</evidence>
<keyword evidence="2" id="KW-0732">Signal</keyword>
<keyword evidence="4" id="KW-1185">Reference proteome</keyword>
<evidence type="ECO:0000256" key="1">
    <source>
        <dbReference type="SAM" id="MobiDB-lite"/>
    </source>
</evidence>
<accession>A0A5C6C469</accession>
<evidence type="ECO:0000313" key="3">
    <source>
        <dbReference type="EMBL" id="TWU18316.1"/>
    </source>
</evidence>